<protein>
    <submittedName>
        <fullName evidence="3">Uncharacterized protein</fullName>
    </submittedName>
</protein>
<gene>
    <name evidence="3" type="ORF">ACFSFX_02490</name>
</gene>
<feature type="region of interest" description="Disordered" evidence="1">
    <location>
        <begin position="68"/>
        <end position="106"/>
    </location>
</feature>
<comment type="caution">
    <text evidence="3">The sequence shown here is derived from an EMBL/GenBank/DDBJ whole genome shotgun (WGS) entry which is preliminary data.</text>
</comment>
<dbReference type="EMBL" id="JBHUGA010000006">
    <property type="protein sequence ID" value="MFD1845463.1"/>
    <property type="molecule type" value="Genomic_DNA"/>
</dbReference>
<organism evidence="3 4">
    <name type="scientific">Arthrobacter flavus</name>
    <dbReference type="NCBI Taxonomy" id="95172"/>
    <lineage>
        <taxon>Bacteria</taxon>
        <taxon>Bacillati</taxon>
        <taxon>Actinomycetota</taxon>
        <taxon>Actinomycetes</taxon>
        <taxon>Micrococcales</taxon>
        <taxon>Micrococcaceae</taxon>
        <taxon>Arthrobacter</taxon>
    </lineage>
</organism>
<keyword evidence="2" id="KW-1133">Transmembrane helix</keyword>
<evidence type="ECO:0000313" key="3">
    <source>
        <dbReference type="EMBL" id="MFD1845463.1"/>
    </source>
</evidence>
<evidence type="ECO:0000256" key="1">
    <source>
        <dbReference type="SAM" id="MobiDB-lite"/>
    </source>
</evidence>
<dbReference type="RefSeq" id="WP_343877677.1">
    <property type="nucleotide sequence ID" value="NZ_BAAAIJ010000007.1"/>
</dbReference>
<feature type="transmembrane region" description="Helical" evidence="2">
    <location>
        <begin position="9"/>
        <end position="28"/>
    </location>
</feature>
<evidence type="ECO:0000256" key="2">
    <source>
        <dbReference type="SAM" id="Phobius"/>
    </source>
</evidence>
<proteinExistence type="predicted"/>
<evidence type="ECO:0000313" key="4">
    <source>
        <dbReference type="Proteomes" id="UP001597307"/>
    </source>
</evidence>
<keyword evidence="2" id="KW-0472">Membrane</keyword>
<feature type="transmembrane region" description="Helical" evidence="2">
    <location>
        <begin position="40"/>
        <end position="62"/>
    </location>
</feature>
<keyword evidence="2" id="KW-0812">Transmembrane</keyword>
<reference evidence="4" key="1">
    <citation type="journal article" date="2019" name="Int. J. Syst. Evol. Microbiol.">
        <title>The Global Catalogue of Microorganisms (GCM) 10K type strain sequencing project: providing services to taxonomists for standard genome sequencing and annotation.</title>
        <authorList>
            <consortium name="The Broad Institute Genomics Platform"/>
            <consortium name="The Broad Institute Genome Sequencing Center for Infectious Disease"/>
            <person name="Wu L."/>
            <person name="Ma J."/>
        </authorList>
    </citation>
    <scope>NUCLEOTIDE SEQUENCE [LARGE SCALE GENOMIC DNA]</scope>
    <source>
        <strain evidence="4">JCM 11496</strain>
    </source>
</reference>
<sequence>MQTKGTRRLITGGVALVATLFILPTPLFEVFSGTAEGLSLVLFVLGVVLLVGGLFLVITGLMNRSRDLRTPRSYDTRQGTTSDEDRPVDGHSMPTAGRQGQIGGGL</sequence>
<name>A0ABW4Q571_9MICC</name>
<dbReference type="Proteomes" id="UP001597307">
    <property type="component" value="Unassembled WGS sequence"/>
</dbReference>
<keyword evidence="4" id="KW-1185">Reference proteome</keyword>
<accession>A0ABW4Q571</accession>